<evidence type="ECO:0000256" key="2">
    <source>
        <dbReference type="ARBA" id="ARBA00009323"/>
    </source>
</evidence>
<dbReference type="GO" id="GO:0000917">
    <property type="term" value="P:division septum assembly"/>
    <property type="evidence" value="ECO:0007669"/>
    <property type="project" value="UniProtKB-KW"/>
</dbReference>
<dbReference type="GO" id="GO:0030428">
    <property type="term" value="C:cell septum"/>
    <property type="evidence" value="ECO:0007669"/>
    <property type="project" value="UniProtKB-SubCell"/>
</dbReference>
<evidence type="ECO:0000256" key="3">
    <source>
        <dbReference type="ARBA" id="ARBA00022618"/>
    </source>
</evidence>
<dbReference type="EMBL" id="BMTD01000010">
    <property type="protein sequence ID" value="GGV04772.1"/>
    <property type="molecule type" value="Genomic_DNA"/>
</dbReference>
<accession>A0A918IEQ3</accession>
<comment type="subcellular location">
    <subcellularLocation>
        <location evidence="1">Cell septum</location>
    </subcellularLocation>
</comment>
<dbReference type="InterPro" id="IPR038658">
    <property type="entry name" value="SsgB_sf"/>
</dbReference>
<reference evidence="7" key="1">
    <citation type="journal article" date="2014" name="Int. J. Syst. Evol. Microbiol.">
        <title>Complete genome sequence of Corynebacterium casei LMG S-19264T (=DSM 44701T), isolated from a smear-ripened cheese.</title>
        <authorList>
            <consortium name="US DOE Joint Genome Institute (JGI-PGF)"/>
            <person name="Walter F."/>
            <person name="Albersmeier A."/>
            <person name="Kalinowski J."/>
            <person name="Ruckert C."/>
        </authorList>
    </citation>
    <scope>NUCLEOTIDE SEQUENCE</scope>
    <source>
        <strain evidence="7">JCM 4369</strain>
    </source>
</reference>
<name>A0A918IEQ3_9ACTN</name>
<keyword evidence="3" id="KW-0132">Cell division</keyword>
<evidence type="ECO:0000256" key="5">
    <source>
        <dbReference type="ARBA" id="ARBA00023210"/>
    </source>
</evidence>
<protein>
    <recommendedName>
        <fullName evidence="9">SsgA family sporulation/cell division regulator</fullName>
    </recommendedName>
</protein>
<gene>
    <name evidence="7" type="ORF">GCM10010260_47450</name>
</gene>
<keyword evidence="6" id="KW-0131">Cell cycle</keyword>
<evidence type="ECO:0000256" key="4">
    <source>
        <dbReference type="ARBA" id="ARBA00022969"/>
    </source>
</evidence>
<dbReference type="Pfam" id="PF04686">
    <property type="entry name" value="SsgA"/>
    <property type="match status" value="1"/>
</dbReference>
<reference evidence="7" key="2">
    <citation type="submission" date="2020-09" db="EMBL/GenBank/DDBJ databases">
        <authorList>
            <person name="Sun Q."/>
            <person name="Ohkuma M."/>
        </authorList>
    </citation>
    <scope>NUCLEOTIDE SEQUENCE</scope>
    <source>
        <strain evidence="7">JCM 4369</strain>
    </source>
</reference>
<dbReference type="InterPro" id="IPR006776">
    <property type="entry name" value="SsgB"/>
</dbReference>
<organism evidence="7 8">
    <name type="scientific">Streptomyces filipinensis</name>
    <dbReference type="NCBI Taxonomy" id="66887"/>
    <lineage>
        <taxon>Bacteria</taxon>
        <taxon>Bacillati</taxon>
        <taxon>Actinomycetota</taxon>
        <taxon>Actinomycetes</taxon>
        <taxon>Kitasatosporales</taxon>
        <taxon>Streptomycetaceae</taxon>
        <taxon>Streptomyces</taxon>
    </lineage>
</organism>
<proteinExistence type="inferred from homology"/>
<evidence type="ECO:0000313" key="7">
    <source>
        <dbReference type="EMBL" id="GGV04772.1"/>
    </source>
</evidence>
<comment type="caution">
    <text evidence="7">The sequence shown here is derived from an EMBL/GenBank/DDBJ whole genome shotgun (WGS) entry which is preliminary data.</text>
</comment>
<dbReference type="AlphaFoldDB" id="A0A918IEQ3"/>
<keyword evidence="4" id="KW-0749">Sporulation</keyword>
<evidence type="ECO:0000256" key="1">
    <source>
        <dbReference type="ARBA" id="ARBA00004431"/>
    </source>
</evidence>
<sequence length="163" mass="17634">MSIPGPRGVLEGSTPIVAGGPRMTSFVHKTLVVQLRAEGTGRCPVLAHLSYDADDPFAVTAVFGHDGRVLACWRLDREMLSDGLVRPVGAGDVRLRPTATAAWHELRMEFLGDARPDGTRHRAVVFAWAPAVAAFLRETHRIVPPGRERVPVDELLAEILSAG</sequence>
<keyword evidence="5" id="KW-0717">Septation</keyword>
<evidence type="ECO:0000313" key="8">
    <source>
        <dbReference type="Proteomes" id="UP000618795"/>
    </source>
</evidence>
<keyword evidence="8" id="KW-1185">Reference proteome</keyword>
<dbReference type="GO" id="GO:0030435">
    <property type="term" value="P:sporulation resulting in formation of a cellular spore"/>
    <property type="evidence" value="ECO:0007669"/>
    <property type="project" value="UniProtKB-KW"/>
</dbReference>
<dbReference type="Proteomes" id="UP000618795">
    <property type="component" value="Unassembled WGS sequence"/>
</dbReference>
<evidence type="ECO:0000256" key="6">
    <source>
        <dbReference type="ARBA" id="ARBA00023306"/>
    </source>
</evidence>
<evidence type="ECO:0008006" key="9">
    <source>
        <dbReference type="Google" id="ProtNLM"/>
    </source>
</evidence>
<comment type="similarity">
    <text evidence="2">Belongs to the SsgA family.</text>
</comment>
<dbReference type="Gene3D" id="2.30.31.20">
    <property type="entry name" value="Sporulation-specific cell division protein SsgB"/>
    <property type="match status" value="1"/>
</dbReference>